<proteinExistence type="predicted"/>
<reference evidence="2" key="1">
    <citation type="submission" date="2023-07" db="EMBL/GenBank/DDBJ databases">
        <title>Whole genome shotgun sequence of Streptomyces cacaoi subsp. asoensis NBRC 13813.</title>
        <authorList>
            <person name="Komaki H."/>
            <person name="Tamura T."/>
        </authorList>
    </citation>
    <scope>NUCLEOTIDE SEQUENCE [LARGE SCALE GENOMIC DNA]</scope>
    <source>
        <strain evidence="2">NBRC 13813</strain>
    </source>
</reference>
<accession>A0ABQ3RZU7</accession>
<sequence length="80" mass="8370">MAPIRAPARRCAPASAACSRLGFSAIMAAIGIQEPYERSSPKASATVPAMTTARISANRTSGRVSFFREVSPGSSEKGRL</sequence>
<evidence type="ECO:0000313" key="2">
    <source>
        <dbReference type="Proteomes" id="UP000649259"/>
    </source>
</evidence>
<dbReference type="EMBL" id="BNEB01000003">
    <property type="protein sequence ID" value="GHI61400.1"/>
    <property type="molecule type" value="Genomic_DNA"/>
</dbReference>
<name>A0ABQ3RZU7_9ACTN</name>
<gene>
    <name evidence="1" type="ORF">Saso_30500</name>
</gene>
<evidence type="ECO:0000313" key="1">
    <source>
        <dbReference type="EMBL" id="GHI61400.1"/>
    </source>
</evidence>
<protein>
    <submittedName>
        <fullName evidence="1">Uncharacterized protein</fullName>
    </submittedName>
</protein>
<keyword evidence="2" id="KW-1185">Reference proteome</keyword>
<organism evidence="1 2">
    <name type="scientific">Streptomyces asoensis</name>
    <dbReference type="NCBI Taxonomy" id="249586"/>
    <lineage>
        <taxon>Bacteria</taxon>
        <taxon>Bacillati</taxon>
        <taxon>Actinomycetota</taxon>
        <taxon>Actinomycetes</taxon>
        <taxon>Kitasatosporales</taxon>
        <taxon>Streptomycetaceae</taxon>
        <taxon>Streptomyces</taxon>
    </lineage>
</organism>
<dbReference type="Proteomes" id="UP000649259">
    <property type="component" value="Unassembled WGS sequence"/>
</dbReference>
<comment type="caution">
    <text evidence="1">The sequence shown here is derived from an EMBL/GenBank/DDBJ whole genome shotgun (WGS) entry which is preliminary data.</text>
</comment>